<accession>A0ABY7W0B7</accession>
<proteinExistence type="predicted"/>
<feature type="domain" description="Glycosyltransferase subfamily 4-like N-terminal" evidence="3">
    <location>
        <begin position="16"/>
        <end position="176"/>
    </location>
</feature>
<name>A0ABY7W0B7_9BACT</name>
<evidence type="ECO:0000256" key="1">
    <source>
        <dbReference type="ARBA" id="ARBA00022679"/>
    </source>
</evidence>
<protein>
    <submittedName>
        <fullName evidence="4">Glycosyltransferase family 1 protein</fullName>
    </submittedName>
</protein>
<dbReference type="RefSeq" id="WP_274153433.1">
    <property type="nucleotide sequence ID" value="NZ_CP117812.1"/>
</dbReference>
<dbReference type="Pfam" id="PF00534">
    <property type="entry name" value="Glycos_transf_1"/>
    <property type="match status" value="1"/>
</dbReference>
<sequence>MNIALSSFVLQQGKSGVARYIIDLVKAMNGVNNLENIKLLLPENDSHLIERDSNLSFNISKACVANPVLNILWHNTYLPMSNLLNSVDLLHVPSYRRIPFVKKCPLIATVHDLATFNIDGKYDKMRMFYNRKIVPSLIRRCDRLITVSEFSKNDIVKFIGYDADKIDVIYSGIDHQLFYPRNKDHAKAIIAKEYGFEAPFFTYVSRIEPKGKNHFRLLEAFEKFKKRHPSDYKLLLVGSDWNGAEAFHRRVADSPVKDDVVFTGFIANEMLPIIYSAAELCVYPSLFEGFGFPVIEAMACGAPVICSNTSSLREISIDRVPNFDPYNVDEIYTCMRDTIGKQDFNQDINKNLAYAKTFRWENTAQNVVSSYEKCLASI</sequence>
<dbReference type="CDD" id="cd03809">
    <property type="entry name" value="GT4_MtfB-like"/>
    <property type="match status" value="1"/>
</dbReference>
<reference evidence="4 5" key="1">
    <citation type="submission" date="2023-02" db="EMBL/GenBank/DDBJ databases">
        <title>Genome sequence of Lentisphaera profundi SAORIC-696.</title>
        <authorList>
            <person name="Kim e."/>
            <person name="Cho J.-C."/>
            <person name="Choi A."/>
            <person name="Kang I."/>
        </authorList>
    </citation>
    <scope>NUCLEOTIDE SEQUENCE [LARGE SCALE GENOMIC DNA]</scope>
    <source>
        <strain evidence="4 5">SAORIC-696</strain>
    </source>
</reference>
<dbReference type="InterPro" id="IPR028098">
    <property type="entry name" value="Glyco_trans_4-like_N"/>
</dbReference>
<evidence type="ECO:0000313" key="4">
    <source>
        <dbReference type="EMBL" id="WDE98562.1"/>
    </source>
</evidence>
<organism evidence="4 5">
    <name type="scientific">Lentisphaera profundi</name>
    <dbReference type="NCBI Taxonomy" id="1658616"/>
    <lineage>
        <taxon>Bacteria</taxon>
        <taxon>Pseudomonadati</taxon>
        <taxon>Lentisphaerota</taxon>
        <taxon>Lentisphaeria</taxon>
        <taxon>Lentisphaerales</taxon>
        <taxon>Lentisphaeraceae</taxon>
        <taxon>Lentisphaera</taxon>
    </lineage>
</organism>
<keyword evidence="5" id="KW-1185">Reference proteome</keyword>
<feature type="domain" description="Glycosyl transferase family 1" evidence="2">
    <location>
        <begin position="197"/>
        <end position="351"/>
    </location>
</feature>
<keyword evidence="1" id="KW-0808">Transferase</keyword>
<dbReference type="Gene3D" id="3.40.50.2000">
    <property type="entry name" value="Glycogen Phosphorylase B"/>
    <property type="match status" value="2"/>
</dbReference>
<dbReference type="Pfam" id="PF13439">
    <property type="entry name" value="Glyco_transf_4"/>
    <property type="match status" value="1"/>
</dbReference>
<evidence type="ECO:0000313" key="5">
    <source>
        <dbReference type="Proteomes" id="UP001214250"/>
    </source>
</evidence>
<evidence type="ECO:0000259" key="2">
    <source>
        <dbReference type="Pfam" id="PF00534"/>
    </source>
</evidence>
<dbReference type="SUPFAM" id="SSF53756">
    <property type="entry name" value="UDP-Glycosyltransferase/glycogen phosphorylase"/>
    <property type="match status" value="1"/>
</dbReference>
<gene>
    <name evidence="4" type="ORF">PQO03_12000</name>
</gene>
<dbReference type="PANTHER" id="PTHR46401">
    <property type="entry name" value="GLYCOSYLTRANSFERASE WBBK-RELATED"/>
    <property type="match status" value="1"/>
</dbReference>
<dbReference type="PANTHER" id="PTHR46401:SF2">
    <property type="entry name" value="GLYCOSYLTRANSFERASE WBBK-RELATED"/>
    <property type="match status" value="1"/>
</dbReference>
<dbReference type="EMBL" id="CP117812">
    <property type="protein sequence ID" value="WDE98562.1"/>
    <property type="molecule type" value="Genomic_DNA"/>
</dbReference>
<evidence type="ECO:0000259" key="3">
    <source>
        <dbReference type="Pfam" id="PF13439"/>
    </source>
</evidence>
<dbReference type="InterPro" id="IPR001296">
    <property type="entry name" value="Glyco_trans_1"/>
</dbReference>
<dbReference type="Proteomes" id="UP001214250">
    <property type="component" value="Chromosome 2"/>
</dbReference>